<evidence type="ECO:0000313" key="3">
    <source>
        <dbReference type="EMBL" id="MRX44324.1"/>
    </source>
</evidence>
<name>A0A6L5R443_9MICO</name>
<dbReference type="Proteomes" id="UP000476511">
    <property type="component" value="Unassembled WGS sequence"/>
</dbReference>
<proteinExistence type="predicted"/>
<protein>
    <submittedName>
        <fullName evidence="3">Uncharacterized protein</fullName>
    </submittedName>
</protein>
<organism evidence="3 4">
    <name type="scientific">Agromyces kandeliae</name>
    <dbReference type="NCBI Taxonomy" id="2666141"/>
    <lineage>
        <taxon>Bacteria</taxon>
        <taxon>Bacillati</taxon>
        <taxon>Actinomycetota</taxon>
        <taxon>Actinomycetes</taxon>
        <taxon>Micrococcales</taxon>
        <taxon>Microbacteriaceae</taxon>
        <taxon>Agromyces</taxon>
    </lineage>
</organism>
<dbReference type="AlphaFoldDB" id="A0A6L5R443"/>
<evidence type="ECO:0000313" key="4">
    <source>
        <dbReference type="Proteomes" id="UP000476511"/>
    </source>
</evidence>
<keyword evidence="2" id="KW-1133">Transmembrane helix</keyword>
<gene>
    <name evidence="3" type="ORF">GJR97_11355</name>
</gene>
<keyword evidence="4" id="KW-1185">Reference proteome</keyword>
<feature type="transmembrane region" description="Helical" evidence="2">
    <location>
        <begin position="199"/>
        <end position="226"/>
    </location>
</feature>
<sequence>MSSTTPGSEPDQPAADDWSAADATDPSTDDASSDDVAAEQARVDPTAPDAEHVDRVEPPAAAPDPTTSEEEHDFTGTEGAEEPTSAEPTSAAASEPVAPAQADAVDDRSELDAAVERARTDHPPVADETAMIDEHPEPVRAEAVRRETGVPETVGAAGVGAAAGAGAATAAPETPAPPMPQTIYVQAPTPPKAKGNRGFGVLVGLIATVGFALLYAGISYLVITWYGAGRGDGIRVYTEFLAQPVFWIPVVFFFLSFALLAAILNRSAWWTWAVFGLAVGIIVYFSYIAGSLLTVAAWQFTPQQAADFVAERWVDPFAIIAFIVARELPIWFGGWIAARGRTVTERNARAREEYDRQLAAGPQPATSSR</sequence>
<dbReference type="RefSeq" id="WP_154346548.1">
    <property type="nucleotide sequence ID" value="NZ_WKJD01000016.1"/>
</dbReference>
<feature type="region of interest" description="Disordered" evidence="1">
    <location>
        <begin position="168"/>
        <end position="187"/>
    </location>
</feature>
<dbReference type="EMBL" id="WKJD01000016">
    <property type="protein sequence ID" value="MRX44324.1"/>
    <property type="molecule type" value="Genomic_DNA"/>
</dbReference>
<feature type="compositionally biased region" description="Low complexity" evidence="1">
    <location>
        <begin position="11"/>
        <end position="26"/>
    </location>
</feature>
<reference evidence="3 4" key="1">
    <citation type="submission" date="2019-11" db="EMBL/GenBank/DDBJ databases">
        <title>Agromyces kandeliae sp. nov., isolated from mangrove soil.</title>
        <authorList>
            <person name="Wang R."/>
        </authorList>
    </citation>
    <scope>NUCLEOTIDE SEQUENCE [LARGE SCALE GENOMIC DNA]</scope>
    <source>
        <strain evidence="3 4">Q22</strain>
    </source>
</reference>
<feature type="compositionally biased region" description="Acidic residues" evidence="1">
    <location>
        <begin position="27"/>
        <end position="37"/>
    </location>
</feature>
<feature type="transmembrane region" description="Helical" evidence="2">
    <location>
        <begin position="246"/>
        <end position="265"/>
    </location>
</feature>
<evidence type="ECO:0000256" key="2">
    <source>
        <dbReference type="SAM" id="Phobius"/>
    </source>
</evidence>
<feature type="transmembrane region" description="Helical" evidence="2">
    <location>
        <begin position="317"/>
        <end position="338"/>
    </location>
</feature>
<feature type="region of interest" description="Disordered" evidence="1">
    <location>
        <begin position="1"/>
        <end position="112"/>
    </location>
</feature>
<keyword evidence="2" id="KW-0812">Transmembrane</keyword>
<keyword evidence="2" id="KW-0472">Membrane</keyword>
<feature type="compositionally biased region" description="Low complexity" evidence="1">
    <location>
        <begin position="82"/>
        <end position="103"/>
    </location>
</feature>
<accession>A0A6L5R443</accession>
<feature type="transmembrane region" description="Helical" evidence="2">
    <location>
        <begin position="272"/>
        <end position="297"/>
    </location>
</feature>
<comment type="caution">
    <text evidence="3">The sequence shown here is derived from an EMBL/GenBank/DDBJ whole genome shotgun (WGS) entry which is preliminary data.</text>
</comment>
<evidence type="ECO:0000256" key="1">
    <source>
        <dbReference type="SAM" id="MobiDB-lite"/>
    </source>
</evidence>